<reference evidence="1" key="1">
    <citation type="submission" date="2020-10" db="EMBL/GenBank/DDBJ databases">
        <authorList>
            <person name="Gilroy R."/>
        </authorList>
    </citation>
    <scope>NUCLEOTIDE SEQUENCE</scope>
    <source>
        <strain evidence="1">CHK154-7741</strain>
    </source>
</reference>
<dbReference type="AlphaFoldDB" id="A0A9D1MYE7"/>
<name>A0A9D1MYE7_9CLOT</name>
<evidence type="ECO:0000313" key="2">
    <source>
        <dbReference type="Proteomes" id="UP000886748"/>
    </source>
</evidence>
<reference evidence="1" key="2">
    <citation type="journal article" date="2021" name="PeerJ">
        <title>Extensive microbial diversity within the chicken gut microbiome revealed by metagenomics and culture.</title>
        <authorList>
            <person name="Gilroy R."/>
            <person name="Ravi A."/>
            <person name="Getino M."/>
            <person name="Pursley I."/>
            <person name="Horton D.L."/>
            <person name="Alikhan N.F."/>
            <person name="Baker D."/>
            <person name="Gharbi K."/>
            <person name="Hall N."/>
            <person name="Watson M."/>
            <person name="Adriaenssens E.M."/>
            <person name="Foster-Nyarko E."/>
            <person name="Jarju S."/>
            <person name="Secka A."/>
            <person name="Antonio M."/>
            <person name="Oren A."/>
            <person name="Chaudhuri R.R."/>
            <person name="La Ragione R."/>
            <person name="Hildebrand F."/>
            <person name="Pallen M.J."/>
        </authorList>
    </citation>
    <scope>NUCLEOTIDE SEQUENCE</scope>
    <source>
        <strain evidence="1">CHK154-7741</strain>
    </source>
</reference>
<dbReference type="Proteomes" id="UP000886748">
    <property type="component" value="Unassembled WGS sequence"/>
</dbReference>
<organism evidence="1 2">
    <name type="scientific">Candidatus Limenecus avicola</name>
    <dbReference type="NCBI Taxonomy" id="2840847"/>
    <lineage>
        <taxon>Bacteria</taxon>
        <taxon>Bacillati</taxon>
        <taxon>Bacillota</taxon>
        <taxon>Clostridia</taxon>
        <taxon>Eubacteriales</taxon>
        <taxon>Clostridiaceae</taxon>
        <taxon>Clostridiaceae incertae sedis</taxon>
        <taxon>Candidatus Limenecus</taxon>
    </lineage>
</organism>
<accession>A0A9D1MYE7</accession>
<evidence type="ECO:0000313" key="1">
    <source>
        <dbReference type="EMBL" id="HIU91843.1"/>
    </source>
</evidence>
<dbReference type="EMBL" id="DVOD01000013">
    <property type="protein sequence ID" value="HIU91843.1"/>
    <property type="molecule type" value="Genomic_DNA"/>
</dbReference>
<sequence>MGEGFSVVDTSQGKIVYRAKDGTTNSAFKLKEKNGQIQIFAQNVDIMLPKNSATKLAITDDGSFFNAKKSKNVTVIDGAENDGKKYADEIILDGDELRYIAARKTDGKNPLWAKDSGGGDKIYVTNGNNNRVYAKSGNNVFVSGDTKHTVVEAYQGTYVKDASVSTTVEAKASPHTKGKNPSSNIFVEGSDFTMVKTEKGTVVETNNKPIIVTPEGDKLFDEYRKQF</sequence>
<proteinExistence type="predicted"/>
<dbReference type="SUPFAM" id="SSF50974">
    <property type="entry name" value="Nitrous oxide reductase, N-terminal domain"/>
    <property type="match status" value="1"/>
</dbReference>
<dbReference type="InterPro" id="IPR011045">
    <property type="entry name" value="N2O_reductase_N"/>
</dbReference>
<comment type="caution">
    <text evidence="1">The sequence shown here is derived from an EMBL/GenBank/DDBJ whole genome shotgun (WGS) entry which is preliminary data.</text>
</comment>
<protein>
    <submittedName>
        <fullName evidence="1">Uncharacterized protein</fullName>
    </submittedName>
</protein>
<gene>
    <name evidence="1" type="ORF">IAD26_01770</name>
</gene>